<keyword evidence="6 7" id="KW-0560">Oxidoreductase</keyword>
<dbReference type="RefSeq" id="XP_005652161.1">
    <property type="nucleotide sequence ID" value="XM_005652104.1"/>
</dbReference>
<reference evidence="9 10" key="1">
    <citation type="journal article" date="2012" name="Genome Biol.">
        <title>The genome of the polar eukaryotic microalga coccomyxa subellipsoidea reveals traits of cold adaptation.</title>
        <authorList>
            <person name="Blanc G."/>
            <person name="Agarkova I."/>
            <person name="Grimwood J."/>
            <person name="Kuo A."/>
            <person name="Brueggeman A."/>
            <person name="Dunigan D."/>
            <person name="Gurnon J."/>
            <person name="Ladunga I."/>
            <person name="Lindquist E."/>
            <person name="Lucas S."/>
            <person name="Pangilinan J."/>
            <person name="Proschold T."/>
            <person name="Salamov A."/>
            <person name="Schmutz J."/>
            <person name="Weeks D."/>
            <person name="Yamada T."/>
            <person name="Claverie J.M."/>
            <person name="Grigoriev I."/>
            <person name="Van Etten J."/>
            <person name="Lomsadze A."/>
            <person name="Borodovsky M."/>
        </authorList>
    </citation>
    <scope>NUCLEOTIDE SEQUENCE [LARGE SCALE GENOMIC DNA]</scope>
    <source>
        <strain evidence="9 10">C-169</strain>
    </source>
</reference>
<dbReference type="GO" id="GO:0050660">
    <property type="term" value="F:flavin adenine dinucleotide binding"/>
    <property type="evidence" value="ECO:0007669"/>
    <property type="project" value="InterPro"/>
</dbReference>
<dbReference type="SUPFAM" id="SSF51735">
    <property type="entry name" value="NAD(P)-binding Rossmann-fold domains"/>
    <property type="match status" value="1"/>
</dbReference>
<evidence type="ECO:0000313" key="10">
    <source>
        <dbReference type="Proteomes" id="UP000007264"/>
    </source>
</evidence>
<dbReference type="GO" id="GO:0004499">
    <property type="term" value="F:N,N-dimethylaniline monooxygenase activity"/>
    <property type="evidence" value="ECO:0007669"/>
    <property type="project" value="InterPro"/>
</dbReference>
<dbReference type="InterPro" id="IPR020946">
    <property type="entry name" value="Flavin_mOase-like"/>
</dbReference>
<dbReference type="FunFam" id="3.50.50.60:FF:000023">
    <property type="entry name" value="Dimethylaniline monooxygenase [N-oxide-forming]"/>
    <property type="match status" value="1"/>
</dbReference>
<accession>I0ZAE8</accession>
<evidence type="ECO:0000256" key="4">
    <source>
        <dbReference type="ARBA" id="ARBA00022827"/>
    </source>
</evidence>
<organism evidence="9 10">
    <name type="scientific">Coccomyxa subellipsoidea (strain C-169)</name>
    <name type="common">Green microalga</name>
    <dbReference type="NCBI Taxonomy" id="574566"/>
    <lineage>
        <taxon>Eukaryota</taxon>
        <taxon>Viridiplantae</taxon>
        <taxon>Chlorophyta</taxon>
        <taxon>core chlorophytes</taxon>
        <taxon>Trebouxiophyceae</taxon>
        <taxon>Trebouxiophyceae incertae sedis</taxon>
        <taxon>Coccomyxaceae</taxon>
        <taxon>Coccomyxa</taxon>
        <taxon>Coccomyxa subellipsoidea</taxon>
    </lineage>
</organism>
<comment type="similarity">
    <text evidence="2 7">Belongs to the FMO family.</text>
</comment>
<dbReference type="AlphaFoldDB" id="I0ZAE8"/>
<protein>
    <recommendedName>
        <fullName evidence="7">Flavin-containing monooxygenase</fullName>
        <ecNumber evidence="7">1.-.-.-</ecNumber>
    </recommendedName>
</protein>
<feature type="region of interest" description="Disordered" evidence="8">
    <location>
        <begin position="1"/>
        <end position="20"/>
    </location>
</feature>
<evidence type="ECO:0000256" key="6">
    <source>
        <dbReference type="ARBA" id="ARBA00023002"/>
    </source>
</evidence>
<gene>
    <name evidence="9" type="ORF">COCSUDRAFT_39236</name>
</gene>
<dbReference type="PIRSF" id="PIRSF000332">
    <property type="entry name" value="FMO"/>
    <property type="match status" value="1"/>
</dbReference>
<evidence type="ECO:0000313" key="9">
    <source>
        <dbReference type="EMBL" id="EIE27617.1"/>
    </source>
</evidence>
<dbReference type="InterPro" id="IPR000960">
    <property type="entry name" value="Flavin_mOase"/>
</dbReference>
<evidence type="ECO:0000256" key="8">
    <source>
        <dbReference type="SAM" id="MobiDB-lite"/>
    </source>
</evidence>
<dbReference type="InterPro" id="IPR036291">
    <property type="entry name" value="NAD(P)-bd_dom_sf"/>
</dbReference>
<dbReference type="Gene3D" id="3.50.50.60">
    <property type="entry name" value="FAD/NAD(P)-binding domain"/>
    <property type="match status" value="1"/>
</dbReference>
<evidence type="ECO:0000256" key="7">
    <source>
        <dbReference type="RuleBase" id="RU361177"/>
    </source>
</evidence>
<dbReference type="PRINTS" id="PR00370">
    <property type="entry name" value="FMOXYGENASE"/>
</dbReference>
<name>I0ZAE8_COCSC</name>
<dbReference type="InterPro" id="IPR036188">
    <property type="entry name" value="FAD/NAD-bd_sf"/>
</dbReference>
<evidence type="ECO:0000256" key="2">
    <source>
        <dbReference type="ARBA" id="ARBA00009183"/>
    </source>
</evidence>
<evidence type="ECO:0000256" key="5">
    <source>
        <dbReference type="ARBA" id="ARBA00022857"/>
    </source>
</evidence>
<dbReference type="Proteomes" id="UP000007264">
    <property type="component" value="Unassembled WGS sequence"/>
</dbReference>
<comment type="caution">
    <text evidence="9">The sequence shown here is derived from an EMBL/GenBank/DDBJ whole genome shotgun (WGS) entry which is preliminary data.</text>
</comment>
<keyword evidence="3 7" id="KW-0285">Flavoprotein</keyword>
<proteinExistence type="inferred from homology"/>
<dbReference type="SUPFAM" id="SSF51905">
    <property type="entry name" value="FAD/NAD(P)-binding domain"/>
    <property type="match status" value="1"/>
</dbReference>
<evidence type="ECO:0000256" key="1">
    <source>
        <dbReference type="ARBA" id="ARBA00001974"/>
    </source>
</evidence>
<dbReference type="EC" id="1.-.-.-" evidence="7"/>
<keyword evidence="10" id="KW-1185">Reference proteome</keyword>
<sequence>MSDEERRNGPTPSCSDTKLPSKDHKITIEITTRAGNDALKQRACVIGAGKSGLIACKVLHERNIPFDCFEASSQVGGLWVLNSDSGLSASYESLRINTSKQMTSFHDFPMPKHYPTYPTRKEILEYLESYADHFGFRSHITFRTEDKATGHTLARLYTSVLVANGHHWHAAWPELPGSFTGTLMHSHEYRTPKVMEGKRVMVIGAGNSGMDIASEASQCGAAAVFLSCRRRVHVVPRYIFGAPSDSILPAWLGVTAPRRLMEKGVTCLIHISRGSQTSFKFPPPDFGLLRVHPTVSPGTGDILQLIKDGKVTVRPGIERIEDRTVHFTDGTKEDIDIIVCATGYNVSCPFLPPKVEVLKGDKPQLLLNVAHPRAPGIFFLGFVQAHGPMIPCVEGQMPWVCKTNSECVQGITELPGEAEMAAKIAEQHEFNRRNFTQVKRHALMVEFHRYLLQLRMARCPKGKGWLGRKLWKAKTFLVFCTGKTC</sequence>
<dbReference type="PANTHER" id="PTHR23023">
    <property type="entry name" value="DIMETHYLANILINE MONOOXYGENASE"/>
    <property type="match status" value="1"/>
</dbReference>
<dbReference type="GO" id="GO:0050661">
    <property type="term" value="F:NADP binding"/>
    <property type="evidence" value="ECO:0007669"/>
    <property type="project" value="InterPro"/>
</dbReference>
<dbReference type="STRING" id="574566.I0ZAE8"/>
<comment type="cofactor">
    <cofactor evidence="1 7">
        <name>FAD</name>
        <dbReference type="ChEBI" id="CHEBI:57692"/>
    </cofactor>
</comment>
<dbReference type="Pfam" id="PF00743">
    <property type="entry name" value="FMO-like"/>
    <property type="match status" value="2"/>
</dbReference>
<keyword evidence="7 9" id="KW-0503">Monooxygenase</keyword>
<evidence type="ECO:0000256" key="3">
    <source>
        <dbReference type="ARBA" id="ARBA00022630"/>
    </source>
</evidence>
<dbReference type="InterPro" id="IPR050346">
    <property type="entry name" value="FMO-like"/>
</dbReference>
<dbReference type="EMBL" id="AGSI01000001">
    <property type="protein sequence ID" value="EIE27617.1"/>
    <property type="molecule type" value="Genomic_DNA"/>
</dbReference>
<keyword evidence="5" id="KW-0521">NADP</keyword>
<dbReference type="KEGG" id="csl:COCSUDRAFT_39236"/>
<dbReference type="GeneID" id="17045632"/>
<keyword evidence="4 7" id="KW-0274">FAD</keyword>
<dbReference type="eggNOG" id="KOG1399">
    <property type="taxonomic scope" value="Eukaryota"/>
</dbReference>
<dbReference type="OrthoDB" id="66881at2759"/>